<protein>
    <recommendedName>
        <fullName evidence="4">Glycosyltransferase 2-like domain-containing protein</fullName>
    </recommendedName>
</protein>
<comment type="similarity">
    <text evidence="1">Belongs to the glycosyltransferase 2 family.</text>
</comment>
<dbReference type="Proteomes" id="UP000078090">
    <property type="component" value="Unassembled WGS sequence"/>
</dbReference>
<evidence type="ECO:0000313" key="5">
    <source>
        <dbReference type="EMBL" id="OAI07545.1"/>
    </source>
</evidence>
<dbReference type="InterPro" id="IPR001173">
    <property type="entry name" value="Glyco_trans_2-like"/>
</dbReference>
<sequence length="360" mass="41845">MDTTIKKPLISALMPVFNAAPYLRESIDSILNQTFKDFELIIIDDASYDRTKLILSELEKDDQRIRIYRNKTNLGIANSLNYGLTLAKASIIARMDADDISIPDRLEKQWRFLRQHPEVSVVGSHLRVFESPENIICVPLSNHEIRVRLLFETSFFHPSVMFKKNNVLHASESYRDSSVPAEDYDLWCRLAEDRSIVFANINEALIIYRTHPSIDRSAYLTKQIHRANQIRSEQINKLGLNPTELEIACHNTLAYPNSPTDSQRPSLKDCAKWLDRLESFNRNALIYPPKVLKNELNNRWKALCLHSASDNINVSLIYLNRCYSSCPFTSIFIVAKMIRRYFHRKLVLLCTIPKLWFFHD</sequence>
<reference evidence="5 6" key="1">
    <citation type="submission" date="2016-03" db="EMBL/GenBank/DDBJ databases">
        <authorList>
            <person name="Ploux O."/>
        </authorList>
    </citation>
    <scope>NUCLEOTIDE SEQUENCE [LARGE SCALE GENOMIC DNA]</scope>
    <source>
        <strain evidence="5 6">R-45363</strain>
    </source>
</reference>
<evidence type="ECO:0000313" key="6">
    <source>
        <dbReference type="Proteomes" id="UP000078090"/>
    </source>
</evidence>
<dbReference type="InterPro" id="IPR050834">
    <property type="entry name" value="Glycosyltransf_2"/>
</dbReference>
<dbReference type="RefSeq" id="WP_064007515.1">
    <property type="nucleotide sequence ID" value="NZ_LUUG01000050.1"/>
</dbReference>
<evidence type="ECO:0000256" key="1">
    <source>
        <dbReference type="ARBA" id="ARBA00006739"/>
    </source>
</evidence>
<evidence type="ECO:0000259" key="4">
    <source>
        <dbReference type="Pfam" id="PF00535"/>
    </source>
</evidence>
<accession>A0A177MQ05</accession>
<keyword evidence="2" id="KW-0328">Glycosyltransferase</keyword>
<name>A0A177MQ05_METMH</name>
<dbReference type="PANTHER" id="PTHR43685">
    <property type="entry name" value="GLYCOSYLTRANSFERASE"/>
    <property type="match status" value="1"/>
</dbReference>
<proteinExistence type="inferred from homology"/>
<feature type="domain" description="Glycosyltransferase 2-like" evidence="4">
    <location>
        <begin position="11"/>
        <end position="134"/>
    </location>
</feature>
<dbReference type="InterPro" id="IPR029044">
    <property type="entry name" value="Nucleotide-diphossugar_trans"/>
</dbReference>
<dbReference type="Pfam" id="PF00535">
    <property type="entry name" value="Glycos_transf_2"/>
    <property type="match status" value="1"/>
</dbReference>
<dbReference type="EMBL" id="LUUG01000050">
    <property type="protein sequence ID" value="OAI07545.1"/>
    <property type="molecule type" value="Genomic_DNA"/>
</dbReference>
<organism evidence="5 6">
    <name type="scientific">Methylomonas methanica</name>
    <dbReference type="NCBI Taxonomy" id="421"/>
    <lineage>
        <taxon>Bacteria</taxon>
        <taxon>Pseudomonadati</taxon>
        <taxon>Pseudomonadota</taxon>
        <taxon>Gammaproteobacteria</taxon>
        <taxon>Methylococcales</taxon>
        <taxon>Methylococcaceae</taxon>
        <taxon>Methylomonas</taxon>
    </lineage>
</organism>
<dbReference type="SUPFAM" id="SSF53448">
    <property type="entry name" value="Nucleotide-diphospho-sugar transferases"/>
    <property type="match status" value="1"/>
</dbReference>
<gene>
    <name evidence="5" type="ORF">A1332_08660</name>
</gene>
<dbReference type="AlphaFoldDB" id="A0A177MQ05"/>
<evidence type="ECO:0000256" key="3">
    <source>
        <dbReference type="ARBA" id="ARBA00022679"/>
    </source>
</evidence>
<keyword evidence="3" id="KW-0808">Transferase</keyword>
<comment type="caution">
    <text evidence="5">The sequence shown here is derived from an EMBL/GenBank/DDBJ whole genome shotgun (WGS) entry which is preliminary data.</text>
</comment>
<dbReference type="GO" id="GO:0016757">
    <property type="term" value="F:glycosyltransferase activity"/>
    <property type="evidence" value="ECO:0007669"/>
    <property type="project" value="UniProtKB-KW"/>
</dbReference>
<dbReference type="PANTHER" id="PTHR43685:SF5">
    <property type="entry name" value="GLYCOSYLTRANSFERASE EPSE-RELATED"/>
    <property type="match status" value="1"/>
</dbReference>
<dbReference type="OrthoDB" id="9801954at2"/>
<evidence type="ECO:0000256" key="2">
    <source>
        <dbReference type="ARBA" id="ARBA00022676"/>
    </source>
</evidence>
<dbReference type="Gene3D" id="3.90.550.10">
    <property type="entry name" value="Spore Coat Polysaccharide Biosynthesis Protein SpsA, Chain A"/>
    <property type="match status" value="1"/>
</dbReference>